<gene>
    <name evidence="4" type="ORF">EDM52_05795</name>
</gene>
<feature type="domain" description="GTPase-associated protein 1 N-terminal" evidence="2">
    <location>
        <begin position="6"/>
        <end position="145"/>
    </location>
</feature>
<evidence type="ECO:0008006" key="6">
    <source>
        <dbReference type="Google" id="ProtNLM"/>
    </source>
</evidence>
<dbReference type="EMBL" id="RHHR01000009">
    <property type="protein sequence ID" value="RNB75921.1"/>
    <property type="molecule type" value="Genomic_DNA"/>
</dbReference>
<dbReference type="InterPro" id="IPR045401">
    <property type="entry name" value="GAP1-M"/>
</dbReference>
<organism evidence="4 5">
    <name type="scientific">Brevibacillus invocatus</name>
    <dbReference type="NCBI Taxonomy" id="173959"/>
    <lineage>
        <taxon>Bacteria</taxon>
        <taxon>Bacillati</taxon>
        <taxon>Bacillota</taxon>
        <taxon>Bacilli</taxon>
        <taxon>Bacillales</taxon>
        <taxon>Paenibacillaceae</taxon>
        <taxon>Brevibacillus</taxon>
    </lineage>
</organism>
<dbReference type="OrthoDB" id="2931061at2"/>
<comment type="caution">
    <text evidence="4">The sequence shown here is derived from an EMBL/GenBank/DDBJ whole genome shotgun (WGS) entry which is preliminary data.</text>
</comment>
<sequence>MSRPLILQQYYTRGRQGIFRANEGYDTVARTPGLDNQFIKKTLHPFCVYHAPRQLQERAETDLSQYPKALVCFRAESGELVLGQSVFVGADFTGQRNTFFSHNYVIPAEASDVFIKEPARIFSVQSFQQQVDDAASKDLPALEAIPYTASKQLDNKKLLQGLGIDEPLFKQLLHAVMMSLSGKKKVFISLPGEMAEASRQASQLLEIIYSCLPYEMRRHFGFLTYSNEPQSKKHIHLMFVEKGSIRPGNGQGDKDFLFDLANQRSLNTELTEGRHEYLDFVWEFLQDSRILASFHAFCEEVLQGAERSVALNLVTYYELCALYLIEQGRMSVYERNRTAIWQLLNSYLRQTGLIQKNRLYDLMGKLFQAESQALAQQKWPELEVVKQMIDSYDVARNDVAKAETIQYLIDVLLKGKNAHKDGYVSDVYKFLSSQRDLFGSLMRNVFAIKLIVKPLFEDYLTERLKAVADIPQMLKEIEFWAKNAPQAIRHAFFASTTIPKLLNLLAEERNKLDAVLHIHHFFATFAGSPSYAEELVDEVDKALLKRIELTSLSKQGFDTVLSLLEEKPQTFFYGLDLEGRNKLDMMMNLASLEELTTTPRPEEFFRKWDARDIENQQRLLQNMLDSLLGEESFSKVALVFYNAGDLERTSFRYGEMIAFVHQKGGDEALLSFLQWAMTQRMFFEGKYMEPPFRGALKSFFREDKGSRLRSKEWRKRWYAIRNADFRNMLDEVRSETTHPLVKFFRSKGTIVSGLILLVAAGAVSGYLLLQPDPLPSTQPQPAEGDGQTVPVRPPQPIEVVPVYKLLLDPQIEPV</sequence>
<evidence type="ECO:0000313" key="5">
    <source>
        <dbReference type="Proteomes" id="UP000282028"/>
    </source>
</evidence>
<evidence type="ECO:0000313" key="4">
    <source>
        <dbReference type="EMBL" id="RNB75921.1"/>
    </source>
</evidence>
<dbReference type="RefSeq" id="WP_122908077.1">
    <property type="nucleotide sequence ID" value="NZ_CBCSBE010000004.1"/>
</dbReference>
<evidence type="ECO:0000259" key="3">
    <source>
        <dbReference type="Pfam" id="PF20014"/>
    </source>
</evidence>
<proteinExistence type="predicted"/>
<feature type="region of interest" description="Disordered" evidence="1">
    <location>
        <begin position="774"/>
        <end position="794"/>
    </location>
</feature>
<dbReference type="Pfam" id="PF20014">
    <property type="entry name" value="GAP1-M"/>
    <property type="match status" value="1"/>
</dbReference>
<feature type="domain" description="GTPase-associated protein 1 middle" evidence="3">
    <location>
        <begin position="159"/>
        <end position="262"/>
    </location>
</feature>
<dbReference type="Pfam" id="PF20013">
    <property type="entry name" value="GAP1-N2"/>
    <property type="match status" value="1"/>
</dbReference>
<protein>
    <recommendedName>
        <fullName evidence="6">Glycosyltransferase</fullName>
    </recommendedName>
</protein>
<accession>A0A3M8CK35</accession>
<evidence type="ECO:0000259" key="2">
    <source>
        <dbReference type="Pfam" id="PF20013"/>
    </source>
</evidence>
<dbReference type="AlphaFoldDB" id="A0A3M8CK35"/>
<reference evidence="4 5" key="1">
    <citation type="submission" date="2018-10" db="EMBL/GenBank/DDBJ databases">
        <title>Phylogenomics of Brevibacillus.</title>
        <authorList>
            <person name="Dunlap C."/>
        </authorList>
    </citation>
    <scope>NUCLEOTIDE SEQUENCE [LARGE SCALE GENOMIC DNA]</scope>
    <source>
        <strain evidence="4 5">JCM 12215</strain>
    </source>
</reference>
<keyword evidence="5" id="KW-1185">Reference proteome</keyword>
<dbReference type="Proteomes" id="UP000282028">
    <property type="component" value="Unassembled WGS sequence"/>
</dbReference>
<dbReference type="InterPro" id="IPR045402">
    <property type="entry name" value="GAP1-N2"/>
</dbReference>
<name>A0A3M8CK35_9BACL</name>
<evidence type="ECO:0000256" key="1">
    <source>
        <dbReference type="SAM" id="MobiDB-lite"/>
    </source>
</evidence>